<dbReference type="OrthoDB" id="906516at2"/>
<dbReference type="SUPFAM" id="SSF48452">
    <property type="entry name" value="TPR-like"/>
    <property type="match status" value="1"/>
</dbReference>
<evidence type="ECO:0000256" key="1">
    <source>
        <dbReference type="ARBA" id="ARBA00004442"/>
    </source>
</evidence>
<gene>
    <name evidence="8" type="ORF">CA2015_4512</name>
</gene>
<dbReference type="Pfam" id="PF14322">
    <property type="entry name" value="SusD-like_3"/>
    <property type="match status" value="1"/>
</dbReference>
<evidence type="ECO:0000259" key="7">
    <source>
        <dbReference type="Pfam" id="PF14322"/>
    </source>
</evidence>
<dbReference type="AlphaFoldDB" id="A0A0H4PLD0"/>
<dbReference type="PATRIC" id="fig|320787.5.peg.4947"/>
<comment type="subcellular location">
    <subcellularLocation>
        <location evidence="1">Cell outer membrane</location>
    </subcellularLocation>
</comment>
<evidence type="ECO:0000256" key="3">
    <source>
        <dbReference type="ARBA" id="ARBA00022729"/>
    </source>
</evidence>
<keyword evidence="9" id="KW-1185">Reference proteome</keyword>
<evidence type="ECO:0000313" key="9">
    <source>
        <dbReference type="Proteomes" id="UP000036520"/>
    </source>
</evidence>
<dbReference type="GO" id="GO:0009279">
    <property type="term" value="C:cell outer membrane"/>
    <property type="evidence" value="ECO:0007669"/>
    <property type="project" value="UniProtKB-SubCell"/>
</dbReference>
<organism evidence="8 9">
    <name type="scientific">Cyclobacterium amurskyense</name>
    <dbReference type="NCBI Taxonomy" id="320787"/>
    <lineage>
        <taxon>Bacteria</taxon>
        <taxon>Pseudomonadati</taxon>
        <taxon>Bacteroidota</taxon>
        <taxon>Cytophagia</taxon>
        <taxon>Cytophagales</taxon>
        <taxon>Cyclobacteriaceae</taxon>
        <taxon>Cyclobacterium</taxon>
    </lineage>
</organism>
<dbReference type="Gene3D" id="1.25.40.390">
    <property type="match status" value="1"/>
</dbReference>
<proteinExistence type="inferred from homology"/>
<feature type="domain" description="RagB/SusD" evidence="6">
    <location>
        <begin position="335"/>
        <end position="576"/>
    </location>
</feature>
<dbReference type="Pfam" id="PF07980">
    <property type="entry name" value="SusD_RagB"/>
    <property type="match status" value="1"/>
</dbReference>
<comment type="similarity">
    <text evidence="2">Belongs to the SusD family.</text>
</comment>
<evidence type="ECO:0000256" key="2">
    <source>
        <dbReference type="ARBA" id="ARBA00006275"/>
    </source>
</evidence>
<keyword evidence="4" id="KW-0472">Membrane</keyword>
<feature type="domain" description="SusD-like N-terminal" evidence="7">
    <location>
        <begin position="117"/>
        <end position="236"/>
    </location>
</feature>
<protein>
    <submittedName>
        <fullName evidence="8">RagB/SusD domain-containing protein</fullName>
    </submittedName>
</protein>
<evidence type="ECO:0000313" key="8">
    <source>
        <dbReference type="EMBL" id="AKP53850.1"/>
    </source>
</evidence>
<dbReference type="InterPro" id="IPR033985">
    <property type="entry name" value="SusD-like_N"/>
</dbReference>
<evidence type="ECO:0000259" key="6">
    <source>
        <dbReference type="Pfam" id="PF07980"/>
    </source>
</evidence>
<dbReference type="InterPro" id="IPR012944">
    <property type="entry name" value="SusD_RagB_dom"/>
</dbReference>
<keyword evidence="3" id="KW-0732">Signal</keyword>
<sequence>MIFWPLNYKYMKTIKNKFLILIACFLILGCNEDSFLEEIPKDFLSPEIAYVTVNDFDAAVLNLYAQVRNEFYTSDNQNSFPAISWDGTDMVYAHKNFGTRPDWGGSLLLPTNTSLVYEAMWRPAYRIIYDVNVIIGRSEGPQSQLTAEQKKRVQAEAAFFRGFMYKMLANLYGDVPIVLEEVTSPRRDFVRSSREEVYQQSAADLLLAAQELPDVDDVDNSRINKQAAYHLLSEVYISLGKWQEAVNAASQVIDHPQTALMTERFGSMVDHPTFGGDVYWDLFRQGNQNRMSGNTEAIWVLQYEFNVPGGNDGFQLERTVIPRLWQAKIANNDGSVHPLIPYPNTNYYGRGSGFMSPTRYLYDNIWRKSGYEQDMRNSEYNIVRDFIVNNPSSDHNGKWVFKDNVPIALSSVNDTTRNFFPVFAKASVVGQHPTELYHNDQTVPGSLTNSAQRTFRDRYAIRLAETYLLRAEAYLGMGDKENAAADVNTVRNRAQAPVINPTDLDIDYLLDERLRELHYESFRLLTLTRLGKLVEWTKAKNPWVGELYQAHNNLWPIPFNEIEKNIEADLGQNPGY</sequence>
<evidence type="ECO:0000256" key="4">
    <source>
        <dbReference type="ARBA" id="ARBA00023136"/>
    </source>
</evidence>
<keyword evidence="5" id="KW-0998">Cell outer membrane</keyword>
<accession>A0A0H4PLD0</accession>
<name>A0A0H4PLD0_9BACT</name>
<dbReference type="STRING" id="320787.CA2015_4512"/>
<dbReference type="InterPro" id="IPR011990">
    <property type="entry name" value="TPR-like_helical_dom_sf"/>
</dbReference>
<dbReference type="Proteomes" id="UP000036520">
    <property type="component" value="Chromosome"/>
</dbReference>
<reference evidence="8 9" key="1">
    <citation type="submission" date="2015-07" db="EMBL/GenBank/DDBJ databases">
        <authorList>
            <person name="Kim K.M."/>
        </authorList>
    </citation>
    <scope>NUCLEOTIDE SEQUENCE [LARGE SCALE GENOMIC DNA]</scope>
    <source>
        <strain evidence="8 9">KCTC 12363</strain>
    </source>
</reference>
<dbReference type="KEGG" id="camu:CA2015_4512"/>
<dbReference type="EMBL" id="CP012040">
    <property type="protein sequence ID" value="AKP53850.1"/>
    <property type="molecule type" value="Genomic_DNA"/>
</dbReference>
<evidence type="ECO:0000256" key="5">
    <source>
        <dbReference type="ARBA" id="ARBA00023237"/>
    </source>
</evidence>